<protein>
    <submittedName>
        <fullName evidence="1">Uncharacterized protein</fullName>
    </submittedName>
</protein>
<dbReference type="Proteomes" id="UP000237000">
    <property type="component" value="Unassembled WGS sequence"/>
</dbReference>
<dbReference type="OrthoDB" id="10401439at2759"/>
<dbReference type="AlphaFoldDB" id="A0A2P5D0Y1"/>
<reference evidence="2" key="1">
    <citation type="submission" date="2016-06" db="EMBL/GenBank/DDBJ databases">
        <title>Parallel loss of symbiosis genes in relatives of nitrogen-fixing non-legume Parasponia.</title>
        <authorList>
            <person name="Van Velzen R."/>
            <person name="Holmer R."/>
            <person name="Bu F."/>
            <person name="Rutten L."/>
            <person name="Van Zeijl A."/>
            <person name="Liu W."/>
            <person name="Santuari L."/>
            <person name="Cao Q."/>
            <person name="Sharma T."/>
            <person name="Shen D."/>
            <person name="Roswanjaya Y."/>
            <person name="Wardhani T."/>
            <person name="Kalhor M.S."/>
            <person name="Jansen J."/>
            <person name="Van den Hoogen J."/>
            <person name="Gungor B."/>
            <person name="Hartog M."/>
            <person name="Hontelez J."/>
            <person name="Verver J."/>
            <person name="Yang W.-C."/>
            <person name="Schijlen E."/>
            <person name="Repin R."/>
            <person name="Schilthuizen M."/>
            <person name="Schranz E."/>
            <person name="Heidstra R."/>
            <person name="Miyata K."/>
            <person name="Fedorova E."/>
            <person name="Kohlen W."/>
            <person name="Bisseling T."/>
            <person name="Smit S."/>
            <person name="Geurts R."/>
        </authorList>
    </citation>
    <scope>NUCLEOTIDE SEQUENCE [LARGE SCALE GENOMIC DNA]</scope>
    <source>
        <strain evidence="2">cv. RG33-2</strain>
    </source>
</reference>
<keyword evidence="2" id="KW-1185">Reference proteome</keyword>
<evidence type="ECO:0000313" key="2">
    <source>
        <dbReference type="Proteomes" id="UP000237000"/>
    </source>
</evidence>
<accession>A0A2P5D0Y1</accession>
<organism evidence="1 2">
    <name type="scientific">Trema orientale</name>
    <name type="common">Charcoal tree</name>
    <name type="synonym">Celtis orientalis</name>
    <dbReference type="NCBI Taxonomy" id="63057"/>
    <lineage>
        <taxon>Eukaryota</taxon>
        <taxon>Viridiplantae</taxon>
        <taxon>Streptophyta</taxon>
        <taxon>Embryophyta</taxon>
        <taxon>Tracheophyta</taxon>
        <taxon>Spermatophyta</taxon>
        <taxon>Magnoliopsida</taxon>
        <taxon>eudicotyledons</taxon>
        <taxon>Gunneridae</taxon>
        <taxon>Pentapetalae</taxon>
        <taxon>rosids</taxon>
        <taxon>fabids</taxon>
        <taxon>Rosales</taxon>
        <taxon>Cannabaceae</taxon>
        <taxon>Trema</taxon>
    </lineage>
</organism>
<proteinExistence type="predicted"/>
<gene>
    <name evidence="1" type="ORF">TorRG33x02_266470</name>
</gene>
<comment type="caution">
    <text evidence="1">The sequence shown here is derived from an EMBL/GenBank/DDBJ whole genome shotgun (WGS) entry which is preliminary data.</text>
</comment>
<name>A0A2P5D0Y1_TREOI</name>
<dbReference type="EMBL" id="JXTC01000308">
    <property type="protein sequence ID" value="PON66961.1"/>
    <property type="molecule type" value="Genomic_DNA"/>
</dbReference>
<evidence type="ECO:0000313" key="1">
    <source>
        <dbReference type="EMBL" id="PON66961.1"/>
    </source>
</evidence>
<dbReference type="InParanoid" id="A0A2P5D0Y1"/>
<sequence>MFFVSYISELLQGGEEKDTNDDDFVTQVDASKKVEGEKIAAIERPKRVIKPVDKFTPIEKKKTIWNTVQKTTVKKLKTLEELKKQKTMAKQFEKSDPN</sequence>